<reference evidence="1 2" key="1">
    <citation type="journal article" date="2019" name="bioRxiv">
        <title>Bacteria contribute to plant secondary compound degradation in a generalist herbivore system.</title>
        <authorList>
            <person name="Francoeur C.B."/>
            <person name="Khadempour L."/>
            <person name="Moreira-Soto R.D."/>
            <person name="Gotting K."/>
            <person name="Book A.J."/>
            <person name="Pinto-Tomas A.A."/>
            <person name="Keefover-Ring K."/>
            <person name="Currie C.R."/>
        </authorList>
    </citation>
    <scope>NUCLEOTIDE SEQUENCE [LARGE SCALE GENOMIC DNA]</scope>
    <source>
        <strain evidence="1">Acro-835</strain>
    </source>
</reference>
<dbReference type="EMBL" id="VWXF01000001">
    <property type="protein sequence ID" value="NIF20269.1"/>
    <property type="molecule type" value="Genomic_DNA"/>
</dbReference>
<evidence type="ECO:0000313" key="1">
    <source>
        <dbReference type="EMBL" id="NIF20269.1"/>
    </source>
</evidence>
<accession>A0ABX0R666</accession>
<proteinExistence type="predicted"/>
<organism evidence="1 2">
    <name type="scientific">Candidatus Pantoea multigeneris</name>
    <dbReference type="NCBI Taxonomy" id="2608357"/>
    <lineage>
        <taxon>Bacteria</taxon>
        <taxon>Pseudomonadati</taxon>
        <taxon>Pseudomonadota</taxon>
        <taxon>Gammaproteobacteria</taxon>
        <taxon>Enterobacterales</taxon>
        <taxon>Erwiniaceae</taxon>
        <taxon>Pantoea</taxon>
    </lineage>
</organism>
<dbReference type="Proteomes" id="UP001515683">
    <property type="component" value="Unassembled WGS sequence"/>
</dbReference>
<dbReference type="InterPro" id="IPR056914">
    <property type="entry name" value="Gp53-like"/>
</dbReference>
<keyword evidence="2" id="KW-1185">Reference proteome</keyword>
<dbReference type="Pfam" id="PF23982">
    <property type="entry name" value="XM1_gp53_minor_capsid"/>
    <property type="match status" value="1"/>
</dbReference>
<evidence type="ECO:0008006" key="3">
    <source>
        <dbReference type="Google" id="ProtNLM"/>
    </source>
</evidence>
<protein>
    <recommendedName>
        <fullName evidence="3">Bacteriophage protein</fullName>
    </recommendedName>
</protein>
<name>A0ABX0R666_9GAMM</name>
<gene>
    <name evidence="1" type="ORF">F3J40_01375</name>
</gene>
<evidence type="ECO:0000313" key="2">
    <source>
        <dbReference type="Proteomes" id="UP001515683"/>
    </source>
</evidence>
<dbReference type="RefSeq" id="WP_167012193.1">
    <property type="nucleotide sequence ID" value="NZ_VWXF01000001.1"/>
</dbReference>
<comment type="caution">
    <text evidence="1">The sequence shown here is derived from an EMBL/GenBank/DDBJ whole genome shotgun (WGS) entry which is preliminary data.</text>
</comment>
<sequence length="164" mass="16626">MTSILLRMPVGIAGAISRPQDLTVEPALLDATLAFPDYGLPGKFTGNSFVPLVAGDTAAAITGFLVRPYPTTSNADFNHQLASGGDLTGGLRTGDILKRGYMTVNVGADATGITRNAPVYCKLAGGALTPDAPAEGDATVVAVPNAVFTGAGDADGNAEISYKI</sequence>